<dbReference type="Proteomes" id="UP000069940">
    <property type="component" value="Unassembled WGS sequence"/>
</dbReference>
<dbReference type="PANTHER" id="PTHR32305">
    <property type="match status" value="1"/>
</dbReference>
<dbReference type="InterPro" id="IPR028047">
    <property type="entry name" value="Latrotoxin_C_dom"/>
</dbReference>
<sequence>MYSTYKLDFSDQILPFDRNVQLYQSISDANTTQQIYAFHDGTLYSYQYDGESKTWRNITNSTLVTEDTSESKILYFTGATDSLLVLKTSEGISFYRSDRNQQFKLLSASQNFDQNEFHDLYDWHKPGNVIKVGRFYHNTGIVGMLTNHREYGLKFHAVMEGDFETGEYPIWGLAKDFSMVGSGLGTDFYLSDLRGSGQDNVIVRNTEGLDIFKFNVGNGLERLMLVPEGGKNDSSEQHLYFPNLTGQSFRDIAVFNSSGLFIYQYSEEQNNYQFIHYNSVFSMVNGWKPEYVRSVQFVDLDIDGREDLIFTGPRGMDILSFENSTNEWRSLLDRGILTIPKRHAEVAMVLSSTESPVLFTQHKNELQWANVVEIADYAEGELEEPVKNETSTQIVRPIIPEIQELPLDNEKQMVLLRDQLEWSSVFDAVDRITGKPKFQLPLIDLKRLSSNLKLDVFYDGNSKVSDILGVGWSLPQNFIALDHQSSVFPEDEKYYVVAQGMSQQLLFDSANSTESVHLFKVTESGQDLQIRHFLGDGKWEIASKGIKQIFGSVASSGTGAIGKDLVWENWRGLGSSSSGLKQLTTNWYVAEVTDQDGNSLQYHYDVIDKTVSMGKIFTEQVYLKEIADNHGNKIVLLYGDKNKTEYNALPVQDKDGNLNTNRLQTRYLSGCKVMTSSYQQDIVFTYKLEDGKRYLIQVTQDGDPTNEPILQFINTKVSNAQLLEKIVLPTGATVDFSYQLLGSVSPITEEIGRRFDVSTTFRVDYGSDDVLISYINEQERVVLRIFNQDLTDELGSSESRTALVRFPSLGRGLVKAHEIGRAEDFVAVIMYYSTDKQLCLLRREKGIWQPTVKYYDLSEEAVIRFGRDFVVVADVGTSAELIEWDKESEKWEKRAFFGKSAVSEIPVFVAAYDRTFVVYDDNQLSLGYRTAKNDWESKVITREPGIMKNIKENLKKFDLDSKLYKQLLNYFTNNALHLDKNLILLNGWKAEEMQLYSTMHFYTLNRAYEVPQHQLFDVPKDDLKRFSYEIDGQEGNFFTIAYKFVKNKFELMVKDFRGPMLNEIYEYYNKTLQEYFMKECRKTTSCGRSTEQVEKEIAKEVEEAKDVIRKQVLTSVGKAFLLNPGNYTAILSSQTATCGQLKFNFTGNSWKQEEIARNPTDEDTLSVPLGDKLVLDKQSSQSSLKLYRQGSDGNKQGNALHDLGVMHLNETLSRNMYPAYLAYHEKDKQVGVVEFSANGNFDKALTLPVVEKLSPWSNYQTLVTSVDHFNTNKTCTVVFRRKLGIRRLLPNPVVSKVQVNFDQGSKRISGFEYSLANAFGDTVYYDSTTVIPGNEKSLFGWIKDVRSSSDSSEMSSSVFNAEGKLVPTRKSDENRNGEHDDVADEENLFVNSTLYDTSGKLEVAQFFPYELTDEEVGYYGFEDYETNLIGAKINEKRWMFNESDVVQRGFSFTGQNYLNLSEGTLVGTFQPKTQHHEYIASCWMRSPQDILDLGAVVPFLKASIQTGNGEEVSELIGEVKYRTRDWFYLEVIVNLLYIKEVEQGMEQYSTSAPNPNSNLIVAIIVGPANNTTIQVDHIRFSPLKCSFRANVYGPIPGRVKEVISANGMVKREIFNEHQESIASINEYGQLVELSTHTKLTSVGRIVKLKGSVRIQPESGFYEDFAPFSFLQRWTIDQSDGWRISPGQLLHIGDSVNTLVWDPYEVNSDSYGIRFFYSLLSANSSVKFNDELTLLRNDQTAALSGFGKTLVVPLNGEVLMVSEYNRHFIWVDGGLYVDTFSNSPLSKIEMAGEVKIENMLIFSEPRVQVTYLNQLDEKLQEVTLEDEHTAVVTGYLYDKLGRQAITTQDARTKRSPSQPLLAYYANFVTNGNPFANDSPWNTGKLQGDIAEMVGEYAFSQVMYESNPLDEKCAEGLPGSEFSVSGPFGKRFSRSTGNAFINNLFPASQNYTYQVEHKPGNVEHISVFDSKSNRIAWYVHVPKSKDLLSTYEYNDNGKLVKGLPPLYHEKVRTLQKLSSQLKSVSEEEQALQKVLGNHVAYNNEGSEITKKTPDAGKTENIYDESGLLRYTVYHSNEADQTIENVMYFDYDGFGRLNGTGKLTSFPSKDQLLDLQLTTNNTEQYQQFYQSDYEREPMWRGQMKRTITFNNGEPLVEESALNSEEETLSKRILIPIEGDTPLSISINKRYATGQLKEIEYPIDIQGIPLRLRYSYNKLGKVIGIGFSGRATNFVSYTYNPDGNIANEQHSPDFSKNFTRHYSYEGPGLLTKLEDNFLTEKVYYTSGSYGGHGHGDGTVSRTEFKATWHGSCDDRELGLNEKSFAGKYISAEDSALCFRELKEAGYLSDTNQQIKEFYPELETNLPIICSSGITGRKIQTTLGEQGFPEEYGHSYDYGNHQELTKAKYFVGSKKLLPIQSDTFSREIRDINSTVSGEIWQALKNAGYLIEDNVKEEASLAHSKRGKSFMRTGLLDDLRSINQNYGGYEPHLEKLLATEFSRGQSLSTMKLNLQKVILKWNMAGNKQQNTDKIIQMLEEKHYLSNPVREDFIQILKKYENFLPDIVRVLTEYFARQLGESEYDVESYGIDANGNHKHFYIGFDRYELSYRNNTNQVYYVKFKSFTSPQAEQMFGVKHDNRGNVIQALHKGIQQISYNPVSNRATKMQLADGRSLTFYYDAQGERLLKRVTNSQGDVTKETLYIRDEYGRVLVERQTTYISQDLPPDILTTAYIYGPKGLVGFLRRDEFYSVITDHEGSVRLVVKDGEVVAAYDYLPYGNLMRQYGSNPEGHISYRYTGQEWDEETGLYNYHARFYDPSIGRFYQVDPKGQYFSPYKYAGNSPVSMVDPDGQFAWFLIPLIIGFGLAGAYLGGSAANRNWNPAKWNWKSGKTWLGLIGGGIGGALLPVGFGASISAFTAVGFTSAAAIAATSGLGLAGSYFSIAAANNEWNPKKWDFSSPETWNAALQGFAIGSGAAGGLRMTHQFYSKLSQAGKRLFLAGSIGYGGGTFAMNGFTSGWDSGPGVLFGFLEALTAAPDMSMFLRGVGSDMRKFDKDIRNVIKHLVKNRKSLSALRTVSHMDEFWRVAQVMGALSVVALSAYAVGSAINDNGKSWDMTSVGSYQAIIHGILTGGQLSSFGKSYLKKYKANKNLKMGDPAAKISNEVGLDAVEIYKRIIDSNQIVNDPNYSHSVTLALQHSSIPNAAMTVAITDRWIVVSFSTNKAPGLVLLYSHTNLVSPVLKGRLIQHDNGLVGNRPVSLSDNAVKNAEITENIHLKHEGIKKIHVNKFDSEKKMMIIFNEERINIDAQKQLNELIKTKLSTDGYVGKTSIKQIFERHLEAEGASHPEVRTVIENLKALKTQKDNKLIELRENPKSKELKAEIDNLNKKIWKAQQELRETKKRVVARLTQSSYEYMKQFEDTFPTWEPTNCAEPHAVTAVSRAEELFPDPTLKLGYSPKDIKYMSTYKLSDLPNLTPFPRCPNCLITTAHVKNIVTDPYFFEVLNSLKIQSHLQFDFAKERLYFLLPHLHMANRLARGRNATTTTVAPPSTTSEEPRRNRRAIRSYQTSNIASSAGRIPSWISGITSWFANAINPHPKPALGGATNSSISQVSALLDGTGTLMLLDTIIRKFSGQNYSSTADQTILALEAQGYAMNITEAFEKAVEQAALRSQLPLDRVNIDYSEIQGEILGRVMSGNLSDISEMLRVKIMEAQSGHVDEKIQRRIDRFSQELHVILDETIYQSFV</sequence>
<accession>A0ABM2A1D5</accession>
<feature type="transmembrane region" description="Helical" evidence="3">
    <location>
        <begin position="2919"/>
        <end position="2940"/>
    </location>
</feature>
<dbReference type="InterPro" id="IPR028994">
    <property type="entry name" value="Integrin_alpha_N"/>
</dbReference>
<organism evidence="5 6">
    <name type="scientific">Aedes albopictus</name>
    <name type="common">Asian tiger mosquito</name>
    <name type="synonym">Stegomyia albopicta</name>
    <dbReference type="NCBI Taxonomy" id="7160"/>
    <lineage>
        <taxon>Eukaryota</taxon>
        <taxon>Metazoa</taxon>
        <taxon>Ecdysozoa</taxon>
        <taxon>Arthropoda</taxon>
        <taxon>Hexapoda</taxon>
        <taxon>Insecta</taxon>
        <taxon>Pterygota</taxon>
        <taxon>Neoptera</taxon>
        <taxon>Endopterygota</taxon>
        <taxon>Diptera</taxon>
        <taxon>Nematocera</taxon>
        <taxon>Culicoidea</taxon>
        <taxon>Culicidae</taxon>
        <taxon>Culicinae</taxon>
        <taxon>Aedini</taxon>
        <taxon>Aedes</taxon>
        <taxon>Stegomyia</taxon>
    </lineage>
</organism>
<feature type="region of interest" description="Disordered" evidence="2">
    <location>
        <begin position="3533"/>
        <end position="3554"/>
    </location>
</feature>
<dbReference type="Gene3D" id="2.180.10.10">
    <property type="entry name" value="RHS repeat-associated core"/>
    <property type="match status" value="2"/>
</dbReference>
<keyword evidence="6" id="KW-1185">Reference proteome</keyword>
<evidence type="ECO:0000256" key="2">
    <source>
        <dbReference type="SAM" id="MobiDB-lite"/>
    </source>
</evidence>
<dbReference type="SUPFAM" id="SSF69318">
    <property type="entry name" value="Integrin alpha N-terminal domain"/>
    <property type="match status" value="1"/>
</dbReference>
<evidence type="ECO:0000313" key="6">
    <source>
        <dbReference type="Proteomes" id="UP000069940"/>
    </source>
</evidence>
<feature type="transmembrane region" description="Helical" evidence="3">
    <location>
        <begin position="2991"/>
        <end position="3013"/>
    </location>
</feature>
<dbReference type="Pfam" id="PF15658">
    <property type="entry name" value="Latrotoxin_C"/>
    <property type="match status" value="1"/>
</dbReference>
<keyword evidence="3" id="KW-0812">Transmembrane</keyword>
<keyword evidence="3" id="KW-1133">Transmembrane helix</keyword>
<feature type="transmembrane region" description="Helical" evidence="3">
    <location>
        <begin position="2847"/>
        <end position="2866"/>
    </location>
</feature>
<dbReference type="NCBIfam" id="TIGR03696">
    <property type="entry name" value="Rhs_assc_core"/>
    <property type="match status" value="1"/>
</dbReference>
<dbReference type="InterPro" id="IPR050708">
    <property type="entry name" value="T6SS_VgrG/RHS"/>
</dbReference>
<dbReference type="InterPro" id="IPR022385">
    <property type="entry name" value="Rhs_assc_core"/>
</dbReference>
<feature type="domain" description="Latrotoxin C-terminal" evidence="4">
    <location>
        <begin position="3611"/>
        <end position="3707"/>
    </location>
</feature>
<name>A0ABM2A1D5_AEDAL</name>
<proteinExistence type="predicted"/>
<keyword evidence="1" id="KW-0175">Coiled coil</keyword>
<feature type="compositionally biased region" description="Low complexity" evidence="2">
    <location>
        <begin position="3535"/>
        <end position="3547"/>
    </location>
</feature>
<reference evidence="5" key="2">
    <citation type="submission" date="2025-05" db="UniProtKB">
        <authorList>
            <consortium name="EnsemblMetazoa"/>
        </authorList>
    </citation>
    <scope>IDENTIFICATION</scope>
    <source>
        <strain evidence="5">Foshan</strain>
    </source>
</reference>
<feature type="coiled-coil region" evidence="1">
    <location>
        <begin position="3347"/>
        <end position="3397"/>
    </location>
</feature>
<dbReference type="RefSeq" id="XP_062708863.1">
    <property type="nucleotide sequence ID" value="XM_062852879.1"/>
</dbReference>
<evidence type="ECO:0000256" key="1">
    <source>
        <dbReference type="SAM" id="Coils"/>
    </source>
</evidence>
<evidence type="ECO:0000259" key="4">
    <source>
        <dbReference type="Pfam" id="PF15658"/>
    </source>
</evidence>
<dbReference type="GeneID" id="109622613"/>
<evidence type="ECO:0000256" key="3">
    <source>
        <dbReference type="SAM" id="Phobius"/>
    </source>
</evidence>
<dbReference type="PANTHER" id="PTHR32305:SF15">
    <property type="entry name" value="PROTEIN RHSA-RELATED"/>
    <property type="match status" value="1"/>
</dbReference>
<protein>
    <recommendedName>
        <fullName evidence="4">Latrotoxin C-terminal domain-containing protein</fullName>
    </recommendedName>
</protein>
<feature type="transmembrane region" description="Helical" evidence="3">
    <location>
        <begin position="2887"/>
        <end position="2913"/>
    </location>
</feature>
<dbReference type="EnsemblMetazoa" id="AALFPA23_023564.R35045">
    <property type="protein sequence ID" value="AALFPA23_023564.P35045"/>
    <property type="gene ID" value="AALFPA23_023564"/>
</dbReference>
<keyword evidence="3" id="KW-0472">Membrane</keyword>
<evidence type="ECO:0000313" key="5">
    <source>
        <dbReference type="EnsemblMetazoa" id="AALFPA23_023564.P35045"/>
    </source>
</evidence>
<reference evidence="6" key="1">
    <citation type="journal article" date="2015" name="Proc. Natl. Acad. Sci. U.S.A.">
        <title>Genome sequence of the Asian Tiger mosquito, Aedes albopictus, reveals insights into its biology, genetics, and evolution.</title>
        <authorList>
            <person name="Chen X.G."/>
            <person name="Jiang X."/>
            <person name="Gu J."/>
            <person name="Xu M."/>
            <person name="Wu Y."/>
            <person name="Deng Y."/>
            <person name="Zhang C."/>
            <person name="Bonizzoni M."/>
            <person name="Dermauw W."/>
            <person name="Vontas J."/>
            <person name="Armbruster P."/>
            <person name="Huang X."/>
            <person name="Yang Y."/>
            <person name="Zhang H."/>
            <person name="He W."/>
            <person name="Peng H."/>
            <person name="Liu Y."/>
            <person name="Wu K."/>
            <person name="Chen J."/>
            <person name="Lirakis M."/>
            <person name="Topalis P."/>
            <person name="Van Leeuwen T."/>
            <person name="Hall A.B."/>
            <person name="Jiang X."/>
            <person name="Thorpe C."/>
            <person name="Mueller R.L."/>
            <person name="Sun C."/>
            <person name="Waterhouse R.M."/>
            <person name="Yan G."/>
            <person name="Tu Z.J."/>
            <person name="Fang X."/>
            <person name="James A.A."/>
        </authorList>
    </citation>
    <scope>NUCLEOTIDE SEQUENCE [LARGE SCALE GENOMIC DNA]</scope>
    <source>
        <strain evidence="6">Foshan</strain>
    </source>
</reference>